<organism evidence="1 2">
    <name type="scientific">Dipteronia dyeriana</name>
    <dbReference type="NCBI Taxonomy" id="168575"/>
    <lineage>
        <taxon>Eukaryota</taxon>
        <taxon>Viridiplantae</taxon>
        <taxon>Streptophyta</taxon>
        <taxon>Embryophyta</taxon>
        <taxon>Tracheophyta</taxon>
        <taxon>Spermatophyta</taxon>
        <taxon>Magnoliopsida</taxon>
        <taxon>eudicotyledons</taxon>
        <taxon>Gunneridae</taxon>
        <taxon>Pentapetalae</taxon>
        <taxon>rosids</taxon>
        <taxon>malvids</taxon>
        <taxon>Sapindales</taxon>
        <taxon>Sapindaceae</taxon>
        <taxon>Hippocastanoideae</taxon>
        <taxon>Acereae</taxon>
        <taxon>Dipteronia</taxon>
    </lineage>
</organism>
<dbReference type="EMBL" id="JANJYI010000007">
    <property type="protein sequence ID" value="KAK2641166.1"/>
    <property type="molecule type" value="Genomic_DNA"/>
</dbReference>
<reference evidence="1" key="1">
    <citation type="journal article" date="2023" name="Plant J.">
        <title>Genome sequences and population genomics provide insights into the demographic history, inbreeding, and mutation load of two 'living fossil' tree species of Dipteronia.</title>
        <authorList>
            <person name="Feng Y."/>
            <person name="Comes H.P."/>
            <person name="Chen J."/>
            <person name="Zhu S."/>
            <person name="Lu R."/>
            <person name="Zhang X."/>
            <person name="Li P."/>
            <person name="Qiu J."/>
            <person name="Olsen K.M."/>
            <person name="Qiu Y."/>
        </authorList>
    </citation>
    <scope>NUCLEOTIDE SEQUENCE</scope>
    <source>
        <strain evidence="1">KIB01</strain>
    </source>
</reference>
<dbReference type="AlphaFoldDB" id="A0AAD9TSM2"/>
<keyword evidence="2" id="KW-1185">Reference proteome</keyword>
<name>A0AAD9TSM2_9ROSI</name>
<evidence type="ECO:0000313" key="1">
    <source>
        <dbReference type="EMBL" id="KAK2641166.1"/>
    </source>
</evidence>
<proteinExistence type="predicted"/>
<comment type="caution">
    <text evidence="1">The sequence shown here is derived from an EMBL/GenBank/DDBJ whole genome shotgun (WGS) entry which is preliminary data.</text>
</comment>
<gene>
    <name evidence="1" type="ORF">Ddye_022929</name>
</gene>
<sequence length="137" mass="15131">MGGLQTKPIKAGTFALSVYIVQSVNLPSELSNGVVSSSTWRYIAFGATLITQGLRWRVGSGEHTRFWVDDWVPDTVVLKDHDLVDLSVGMLSQVVSDFLVDGQWIFDQLAMVFSWHIIHRTASIHAGRNSSGSDRAI</sequence>
<accession>A0AAD9TSM2</accession>
<protein>
    <submittedName>
        <fullName evidence="1">Uncharacterized protein</fullName>
    </submittedName>
</protein>
<dbReference type="Proteomes" id="UP001280121">
    <property type="component" value="Unassembled WGS sequence"/>
</dbReference>
<evidence type="ECO:0000313" key="2">
    <source>
        <dbReference type="Proteomes" id="UP001280121"/>
    </source>
</evidence>